<dbReference type="AlphaFoldDB" id="A0A8S1LWU2"/>
<reference evidence="12" key="1">
    <citation type="submission" date="2021-01" db="EMBL/GenBank/DDBJ databases">
        <authorList>
            <consortium name="Genoscope - CEA"/>
            <person name="William W."/>
        </authorList>
    </citation>
    <scope>NUCLEOTIDE SEQUENCE</scope>
</reference>
<dbReference type="FunFam" id="3.30.200.20:FF:000088">
    <property type="entry name" value="Casein kinase II subunit alpha"/>
    <property type="match status" value="1"/>
</dbReference>
<feature type="binding site" evidence="9">
    <location>
        <position position="71"/>
    </location>
    <ligand>
        <name>ATP</name>
        <dbReference type="ChEBI" id="CHEBI:30616"/>
    </ligand>
</feature>
<evidence type="ECO:0000313" key="13">
    <source>
        <dbReference type="Proteomes" id="UP000692954"/>
    </source>
</evidence>
<comment type="caution">
    <text evidence="12">The sequence shown here is derived from an EMBL/GenBank/DDBJ whole genome shotgun (WGS) entry which is preliminary data.</text>
</comment>
<evidence type="ECO:0000256" key="6">
    <source>
        <dbReference type="ARBA" id="ARBA00022840"/>
    </source>
</evidence>
<proteinExistence type="inferred from homology"/>
<dbReference type="InterPro" id="IPR017441">
    <property type="entry name" value="Protein_kinase_ATP_BS"/>
</dbReference>
<dbReference type="FunFam" id="1.10.510.10:FF:000459">
    <property type="entry name" value="Casein kinase II subunit alpha"/>
    <property type="match status" value="1"/>
</dbReference>
<evidence type="ECO:0000256" key="8">
    <source>
        <dbReference type="ARBA" id="ARBA00048679"/>
    </source>
</evidence>
<keyword evidence="13" id="KW-1185">Reference proteome</keyword>
<dbReference type="PROSITE" id="PS00107">
    <property type="entry name" value="PROTEIN_KINASE_ATP"/>
    <property type="match status" value="1"/>
</dbReference>
<dbReference type="EC" id="2.7.11.1" evidence="1"/>
<dbReference type="PROSITE" id="PS00108">
    <property type="entry name" value="PROTEIN_KINASE_ST"/>
    <property type="match status" value="1"/>
</dbReference>
<dbReference type="SMART" id="SM00220">
    <property type="entry name" value="S_TKc"/>
    <property type="match status" value="1"/>
</dbReference>
<keyword evidence="2 10" id="KW-0723">Serine/threonine-protein kinase</keyword>
<dbReference type="PANTHER" id="PTHR24054">
    <property type="entry name" value="CASEIN KINASE II SUBUNIT ALPHA"/>
    <property type="match status" value="1"/>
</dbReference>
<evidence type="ECO:0000256" key="2">
    <source>
        <dbReference type="ARBA" id="ARBA00022527"/>
    </source>
</evidence>
<evidence type="ECO:0000256" key="7">
    <source>
        <dbReference type="ARBA" id="ARBA00047899"/>
    </source>
</evidence>
<dbReference type="InterPro" id="IPR000719">
    <property type="entry name" value="Prot_kinase_dom"/>
</dbReference>
<dbReference type="Proteomes" id="UP000692954">
    <property type="component" value="Unassembled WGS sequence"/>
</dbReference>
<evidence type="ECO:0000256" key="9">
    <source>
        <dbReference type="PROSITE-ProRule" id="PRU10141"/>
    </source>
</evidence>
<feature type="domain" description="Protein kinase" evidence="11">
    <location>
        <begin position="42"/>
        <end position="359"/>
    </location>
</feature>
<gene>
    <name evidence="12" type="ORF">PSON_ATCC_30995.1.T0220272</name>
</gene>
<evidence type="ECO:0000259" key="11">
    <source>
        <dbReference type="PROSITE" id="PS50011"/>
    </source>
</evidence>
<dbReference type="InterPro" id="IPR045216">
    <property type="entry name" value="CK2_alpha"/>
</dbReference>
<dbReference type="GO" id="GO:0006357">
    <property type="term" value="P:regulation of transcription by RNA polymerase II"/>
    <property type="evidence" value="ECO:0007669"/>
    <property type="project" value="UniProtKB-ARBA"/>
</dbReference>
<dbReference type="GO" id="GO:0005829">
    <property type="term" value="C:cytosol"/>
    <property type="evidence" value="ECO:0007669"/>
    <property type="project" value="TreeGrafter"/>
</dbReference>
<keyword evidence="5" id="KW-0418">Kinase</keyword>
<keyword evidence="6 9" id="KW-0067">ATP-binding</keyword>
<organism evidence="12 13">
    <name type="scientific">Paramecium sonneborni</name>
    <dbReference type="NCBI Taxonomy" id="65129"/>
    <lineage>
        <taxon>Eukaryota</taxon>
        <taxon>Sar</taxon>
        <taxon>Alveolata</taxon>
        <taxon>Ciliophora</taxon>
        <taxon>Intramacronucleata</taxon>
        <taxon>Oligohymenophorea</taxon>
        <taxon>Peniculida</taxon>
        <taxon>Parameciidae</taxon>
        <taxon>Paramecium</taxon>
    </lineage>
</organism>
<dbReference type="InterPro" id="IPR008271">
    <property type="entry name" value="Ser/Thr_kinase_AS"/>
</dbReference>
<evidence type="ECO:0000313" key="12">
    <source>
        <dbReference type="EMBL" id="CAD8067094.1"/>
    </source>
</evidence>
<dbReference type="GO" id="GO:0005956">
    <property type="term" value="C:protein kinase CK2 complex"/>
    <property type="evidence" value="ECO:0007669"/>
    <property type="project" value="TreeGrafter"/>
</dbReference>
<evidence type="ECO:0000256" key="4">
    <source>
        <dbReference type="ARBA" id="ARBA00022741"/>
    </source>
</evidence>
<comment type="catalytic activity">
    <reaction evidence="7">
        <text>L-threonyl-[protein] + ATP = O-phospho-L-threonyl-[protein] + ADP + H(+)</text>
        <dbReference type="Rhea" id="RHEA:46608"/>
        <dbReference type="Rhea" id="RHEA-COMP:11060"/>
        <dbReference type="Rhea" id="RHEA-COMP:11605"/>
        <dbReference type="ChEBI" id="CHEBI:15378"/>
        <dbReference type="ChEBI" id="CHEBI:30013"/>
        <dbReference type="ChEBI" id="CHEBI:30616"/>
        <dbReference type="ChEBI" id="CHEBI:61977"/>
        <dbReference type="ChEBI" id="CHEBI:456216"/>
        <dbReference type="EC" id="2.7.11.1"/>
    </reaction>
</comment>
<keyword evidence="4 9" id="KW-0547">Nucleotide-binding</keyword>
<name>A0A8S1LWU2_9CILI</name>
<dbReference type="GO" id="GO:0004674">
    <property type="term" value="F:protein serine/threonine kinase activity"/>
    <property type="evidence" value="ECO:0007669"/>
    <property type="project" value="UniProtKB-KW"/>
</dbReference>
<evidence type="ECO:0000256" key="5">
    <source>
        <dbReference type="ARBA" id="ARBA00022777"/>
    </source>
</evidence>
<sequence>MISFFLFLPIQILAFTYEQQQQLISDEVDFYLDYNSGNIFDYAFTEMIGQGAFSEVYLGYRVEDQEPVVLKHIKGSKERVVNREIQILKALQGLPNIVQIIDAIKGDEEESDDFFDFGVVDNQNQETPQMEIKKQSHKEGHIEATIIFAYQNTTRCLDDIRKYGNYSLKQVKNYFKQIFTALNKAHELHIMHRDIKGSNVLVDDNDNIILIDWGLSQFYDDGTHQSTKMGTRYYKAPELLLKYKQYDYSIDIWAVGCMLADFIFKTHPLLPGKDNEDQLKKIISMLGTNDLYEYLNKYQIELDLDEIPQVQNRVDFTKLVNIKNQNLVSKEGIDLLEKIFIYDHKLRINASQALEHAFFL</sequence>
<dbReference type="GO" id="GO:0005524">
    <property type="term" value="F:ATP binding"/>
    <property type="evidence" value="ECO:0007669"/>
    <property type="project" value="UniProtKB-UniRule"/>
</dbReference>
<evidence type="ECO:0000256" key="10">
    <source>
        <dbReference type="RuleBase" id="RU000304"/>
    </source>
</evidence>
<dbReference type="GO" id="GO:0051726">
    <property type="term" value="P:regulation of cell cycle"/>
    <property type="evidence" value="ECO:0007669"/>
    <property type="project" value="TreeGrafter"/>
</dbReference>
<dbReference type="PROSITE" id="PS50011">
    <property type="entry name" value="PROTEIN_KINASE_DOM"/>
    <property type="match status" value="1"/>
</dbReference>
<dbReference type="OrthoDB" id="10020333at2759"/>
<dbReference type="GO" id="GO:0031981">
    <property type="term" value="C:nuclear lumen"/>
    <property type="evidence" value="ECO:0007669"/>
    <property type="project" value="UniProtKB-ARBA"/>
</dbReference>
<protein>
    <recommendedName>
        <fullName evidence="1">non-specific serine/threonine protein kinase</fullName>
        <ecNumber evidence="1">2.7.11.1</ecNumber>
    </recommendedName>
</protein>
<dbReference type="Pfam" id="PF00069">
    <property type="entry name" value="Pkinase"/>
    <property type="match status" value="1"/>
</dbReference>
<dbReference type="PANTHER" id="PTHR24054:SF0">
    <property type="entry name" value="CASEIN KINASE II SUBUNIT ALPHA"/>
    <property type="match status" value="1"/>
</dbReference>
<dbReference type="EMBL" id="CAJJDN010000022">
    <property type="protein sequence ID" value="CAD8067094.1"/>
    <property type="molecule type" value="Genomic_DNA"/>
</dbReference>
<comment type="catalytic activity">
    <reaction evidence="8">
        <text>L-seryl-[protein] + ATP = O-phospho-L-seryl-[protein] + ADP + H(+)</text>
        <dbReference type="Rhea" id="RHEA:17989"/>
        <dbReference type="Rhea" id="RHEA-COMP:9863"/>
        <dbReference type="Rhea" id="RHEA-COMP:11604"/>
        <dbReference type="ChEBI" id="CHEBI:15378"/>
        <dbReference type="ChEBI" id="CHEBI:29999"/>
        <dbReference type="ChEBI" id="CHEBI:30616"/>
        <dbReference type="ChEBI" id="CHEBI:83421"/>
        <dbReference type="ChEBI" id="CHEBI:456216"/>
        <dbReference type="EC" id="2.7.11.1"/>
    </reaction>
</comment>
<evidence type="ECO:0000256" key="3">
    <source>
        <dbReference type="ARBA" id="ARBA00022679"/>
    </source>
</evidence>
<accession>A0A8S1LWU2</accession>
<keyword evidence="3" id="KW-0808">Transferase</keyword>
<evidence type="ECO:0000256" key="1">
    <source>
        <dbReference type="ARBA" id="ARBA00012513"/>
    </source>
</evidence>
<comment type="similarity">
    <text evidence="10">Belongs to the protein kinase superfamily.</text>
</comment>